<proteinExistence type="predicted"/>
<evidence type="ECO:0000313" key="1">
    <source>
        <dbReference type="Proteomes" id="UP000095287"/>
    </source>
</evidence>
<sequence length="331" mass="37858">MQCLVNSSVLKALIGNACYWDRPTLAEVHDSWKEVLHSAAEDQPVTSVFFDKTDGELRYYFLNERALHLPEIYKHLMCPDQKHGNHLDTMYISSLDLLEFDCYYENIGQKDYPLSSFPAQRPLNFKNLIVEQIDVDLDKLPSAVKRSFESIHFKDSDQSSGGSDKFLKDAFSSPSLKDIRLEETTVNGPIMESLAGRMESCDIETVSLDVYTSEDCDAHEDRLNNAVVTMLHTWTQQSHPTLKSLEIISHTSSYYLLSEISGIVKGETEMIVEHNFVEGLEARICLKEKYVRKWIKGMYTVFEVEIRDRRAFVGQDSADPDETLTISLSSW</sequence>
<organism evidence="1 2">
    <name type="scientific">Steinernema glaseri</name>
    <dbReference type="NCBI Taxonomy" id="37863"/>
    <lineage>
        <taxon>Eukaryota</taxon>
        <taxon>Metazoa</taxon>
        <taxon>Ecdysozoa</taxon>
        <taxon>Nematoda</taxon>
        <taxon>Chromadorea</taxon>
        <taxon>Rhabditida</taxon>
        <taxon>Tylenchina</taxon>
        <taxon>Panagrolaimomorpha</taxon>
        <taxon>Strongyloidoidea</taxon>
        <taxon>Steinernematidae</taxon>
        <taxon>Steinernema</taxon>
    </lineage>
</organism>
<protein>
    <submittedName>
        <fullName evidence="2">F-box/LRR-repeat protein</fullName>
    </submittedName>
</protein>
<reference evidence="2" key="1">
    <citation type="submission" date="2016-11" db="UniProtKB">
        <authorList>
            <consortium name="WormBaseParasite"/>
        </authorList>
    </citation>
    <scope>IDENTIFICATION</scope>
</reference>
<dbReference type="AlphaFoldDB" id="A0A1I8AIU2"/>
<dbReference type="WBParaSite" id="L893_g6404.t1">
    <property type="protein sequence ID" value="L893_g6404.t1"/>
    <property type="gene ID" value="L893_g6404"/>
</dbReference>
<dbReference type="Proteomes" id="UP000095287">
    <property type="component" value="Unplaced"/>
</dbReference>
<evidence type="ECO:0000313" key="2">
    <source>
        <dbReference type="WBParaSite" id="L893_g6404.t1"/>
    </source>
</evidence>
<accession>A0A1I8AIU2</accession>
<name>A0A1I8AIU2_9BILA</name>
<keyword evidence="1" id="KW-1185">Reference proteome</keyword>